<dbReference type="SMART" id="SM00256">
    <property type="entry name" value="FBOX"/>
    <property type="match status" value="1"/>
</dbReference>
<dbReference type="STRING" id="218851.A0A2G5DWR5"/>
<keyword evidence="1" id="KW-0472">Membrane</keyword>
<accession>A0A2G5DWR5</accession>
<dbReference type="SUPFAM" id="SSF81383">
    <property type="entry name" value="F-box domain"/>
    <property type="match status" value="1"/>
</dbReference>
<dbReference type="PROSITE" id="PS50181">
    <property type="entry name" value="FBOX"/>
    <property type="match status" value="1"/>
</dbReference>
<gene>
    <name evidence="3" type="ORF">AQUCO_01400484v1</name>
</gene>
<dbReference type="InterPro" id="IPR036047">
    <property type="entry name" value="F-box-like_dom_sf"/>
</dbReference>
<keyword evidence="4" id="KW-1185">Reference proteome</keyword>
<sequence>MTKKSSEEDRISDLSDELIHHIFSFLDMKDVVHTSILSNRWKTLWLSTPNLNFFLTLYIMKIYVILA</sequence>
<keyword evidence="1" id="KW-1133">Transmembrane helix</keyword>
<evidence type="ECO:0000313" key="4">
    <source>
        <dbReference type="Proteomes" id="UP000230069"/>
    </source>
</evidence>
<feature type="domain" description="F-box" evidence="2">
    <location>
        <begin position="8"/>
        <end position="57"/>
    </location>
</feature>
<protein>
    <recommendedName>
        <fullName evidence="2">F-box domain-containing protein</fullName>
    </recommendedName>
</protein>
<dbReference type="Proteomes" id="UP000230069">
    <property type="component" value="Unassembled WGS sequence"/>
</dbReference>
<name>A0A2G5DWR5_AQUCA</name>
<dbReference type="InterPro" id="IPR001810">
    <property type="entry name" value="F-box_dom"/>
</dbReference>
<dbReference type="AlphaFoldDB" id="A0A2G5DWR5"/>
<dbReference type="OrthoDB" id="677997at2759"/>
<dbReference type="Pfam" id="PF00646">
    <property type="entry name" value="F-box"/>
    <property type="match status" value="1"/>
</dbReference>
<keyword evidence="1" id="KW-0812">Transmembrane</keyword>
<dbReference type="PANTHER" id="PTHR32212">
    <property type="entry name" value="CYCLIN-LIKE F-BOX"/>
    <property type="match status" value="1"/>
</dbReference>
<dbReference type="Gene3D" id="1.20.1280.50">
    <property type="match status" value="1"/>
</dbReference>
<dbReference type="EMBL" id="KZ305031">
    <property type="protein sequence ID" value="PIA47915.1"/>
    <property type="molecule type" value="Genomic_DNA"/>
</dbReference>
<evidence type="ECO:0000313" key="3">
    <source>
        <dbReference type="EMBL" id="PIA47915.1"/>
    </source>
</evidence>
<dbReference type="InParanoid" id="A0A2G5DWR5"/>
<evidence type="ECO:0000256" key="1">
    <source>
        <dbReference type="SAM" id="Phobius"/>
    </source>
</evidence>
<feature type="transmembrane region" description="Helical" evidence="1">
    <location>
        <begin position="44"/>
        <end position="66"/>
    </location>
</feature>
<evidence type="ECO:0000259" key="2">
    <source>
        <dbReference type="PROSITE" id="PS50181"/>
    </source>
</evidence>
<reference evidence="3 4" key="1">
    <citation type="submission" date="2017-09" db="EMBL/GenBank/DDBJ databases">
        <title>WGS assembly of Aquilegia coerulea Goldsmith.</title>
        <authorList>
            <person name="Hodges S."/>
            <person name="Kramer E."/>
            <person name="Nordborg M."/>
            <person name="Tomkins J."/>
            <person name="Borevitz J."/>
            <person name="Derieg N."/>
            <person name="Yan J."/>
            <person name="Mihaltcheva S."/>
            <person name="Hayes R.D."/>
            <person name="Rokhsar D."/>
        </authorList>
    </citation>
    <scope>NUCLEOTIDE SEQUENCE [LARGE SCALE GENOMIC DNA]</scope>
    <source>
        <strain evidence="4">cv. Goldsmith</strain>
    </source>
</reference>
<dbReference type="FunCoup" id="A0A2G5DWR5">
    <property type="interactions" value="91"/>
</dbReference>
<organism evidence="3 4">
    <name type="scientific">Aquilegia coerulea</name>
    <name type="common">Rocky mountain columbine</name>
    <dbReference type="NCBI Taxonomy" id="218851"/>
    <lineage>
        <taxon>Eukaryota</taxon>
        <taxon>Viridiplantae</taxon>
        <taxon>Streptophyta</taxon>
        <taxon>Embryophyta</taxon>
        <taxon>Tracheophyta</taxon>
        <taxon>Spermatophyta</taxon>
        <taxon>Magnoliopsida</taxon>
        <taxon>Ranunculales</taxon>
        <taxon>Ranunculaceae</taxon>
        <taxon>Thalictroideae</taxon>
        <taxon>Aquilegia</taxon>
    </lineage>
</organism>
<dbReference type="PANTHER" id="PTHR32212:SF234">
    <property type="entry name" value="F-BOX_LRR-REPEAT PROTEIN 13-LIKE"/>
    <property type="match status" value="1"/>
</dbReference>
<proteinExistence type="predicted"/>